<accession>B8I9C4</accession>
<dbReference type="InterPro" id="IPR036259">
    <property type="entry name" value="MFS_trans_sf"/>
</dbReference>
<feature type="domain" description="Major facilitator superfamily (MFS) profile" evidence="7">
    <location>
        <begin position="12"/>
        <end position="474"/>
    </location>
</feature>
<feature type="transmembrane region" description="Helical" evidence="6">
    <location>
        <begin position="168"/>
        <end position="184"/>
    </location>
</feature>
<evidence type="ECO:0000256" key="5">
    <source>
        <dbReference type="ARBA" id="ARBA00023136"/>
    </source>
</evidence>
<feature type="transmembrane region" description="Helical" evidence="6">
    <location>
        <begin position="141"/>
        <end position="162"/>
    </location>
</feature>
<feature type="transmembrane region" description="Helical" evidence="6">
    <location>
        <begin position="277"/>
        <end position="296"/>
    </location>
</feature>
<proteinExistence type="predicted"/>
<keyword evidence="2" id="KW-0813">Transport</keyword>
<feature type="transmembrane region" description="Helical" evidence="6">
    <location>
        <begin position="334"/>
        <end position="353"/>
    </location>
</feature>
<feature type="transmembrane region" description="Helical" evidence="6">
    <location>
        <begin position="302"/>
        <end position="322"/>
    </location>
</feature>
<dbReference type="GO" id="GO:0022857">
    <property type="term" value="F:transmembrane transporter activity"/>
    <property type="evidence" value="ECO:0007669"/>
    <property type="project" value="InterPro"/>
</dbReference>
<dbReference type="HOGENOM" id="CLU_000960_28_3_9"/>
<feature type="transmembrane region" description="Helical" evidence="6">
    <location>
        <begin position="81"/>
        <end position="103"/>
    </location>
</feature>
<feature type="transmembrane region" description="Helical" evidence="6">
    <location>
        <begin position="400"/>
        <end position="423"/>
    </location>
</feature>
<dbReference type="PANTHER" id="PTHR42718:SF9">
    <property type="entry name" value="MAJOR FACILITATOR SUPERFAMILY MULTIDRUG TRANSPORTER MFSC"/>
    <property type="match status" value="1"/>
</dbReference>
<dbReference type="InterPro" id="IPR020846">
    <property type="entry name" value="MFS_dom"/>
</dbReference>
<dbReference type="CDD" id="cd17321">
    <property type="entry name" value="MFS_MMR_MDR_like"/>
    <property type="match status" value="1"/>
</dbReference>
<feature type="transmembrane region" description="Helical" evidence="6">
    <location>
        <begin position="205"/>
        <end position="224"/>
    </location>
</feature>
<keyword evidence="3 6" id="KW-0812">Transmembrane</keyword>
<evidence type="ECO:0000313" key="8">
    <source>
        <dbReference type="EMBL" id="ACL75384.1"/>
    </source>
</evidence>
<feature type="transmembrane region" description="Helical" evidence="6">
    <location>
        <begin position="230"/>
        <end position="248"/>
    </location>
</feature>
<evidence type="ECO:0000256" key="2">
    <source>
        <dbReference type="ARBA" id="ARBA00022448"/>
    </source>
</evidence>
<dbReference type="STRING" id="394503.Ccel_1022"/>
<dbReference type="PANTHER" id="PTHR42718">
    <property type="entry name" value="MAJOR FACILITATOR SUPERFAMILY MULTIDRUG TRANSPORTER MFSC"/>
    <property type="match status" value="1"/>
</dbReference>
<feature type="transmembrane region" description="Helical" evidence="6">
    <location>
        <begin position="50"/>
        <end position="69"/>
    </location>
</feature>
<feature type="transmembrane region" description="Helical" evidence="6">
    <location>
        <begin position="12"/>
        <end position="30"/>
    </location>
</feature>
<keyword evidence="9" id="KW-1185">Reference proteome</keyword>
<evidence type="ECO:0000256" key="4">
    <source>
        <dbReference type="ARBA" id="ARBA00022989"/>
    </source>
</evidence>
<keyword evidence="4 6" id="KW-1133">Transmembrane helix</keyword>
<feature type="transmembrane region" description="Helical" evidence="6">
    <location>
        <begin position="359"/>
        <end position="379"/>
    </location>
</feature>
<dbReference type="Pfam" id="PF07690">
    <property type="entry name" value="MFS_1"/>
    <property type="match status" value="2"/>
</dbReference>
<dbReference type="KEGG" id="cce:Ccel_1022"/>
<dbReference type="GO" id="GO:0005886">
    <property type="term" value="C:plasma membrane"/>
    <property type="evidence" value="ECO:0007669"/>
    <property type="project" value="UniProtKB-SubCell"/>
</dbReference>
<comment type="subcellular location">
    <subcellularLocation>
        <location evidence="1">Cell membrane</location>
        <topology evidence="1">Multi-pass membrane protein</topology>
    </subcellularLocation>
</comment>
<reference evidence="8 9" key="1">
    <citation type="submission" date="2009-01" db="EMBL/GenBank/DDBJ databases">
        <title>Complete sequence of Clostridium cellulolyticum H10.</title>
        <authorList>
            <consortium name="US DOE Joint Genome Institute"/>
            <person name="Lucas S."/>
            <person name="Copeland A."/>
            <person name="Lapidus A."/>
            <person name="Glavina del Rio T."/>
            <person name="Dalin E."/>
            <person name="Tice H."/>
            <person name="Bruce D."/>
            <person name="Goodwin L."/>
            <person name="Pitluck S."/>
            <person name="Chertkov O."/>
            <person name="Saunders E."/>
            <person name="Brettin T."/>
            <person name="Detter J.C."/>
            <person name="Han C."/>
            <person name="Larimer F."/>
            <person name="Land M."/>
            <person name="Hauser L."/>
            <person name="Kyrpides N."/>
            <person name="Ivanova N."/>
            <person name="Zhou J."/>
            <person name="Richardson P."/>
        </authorList>
    </citation>
    <scope>NUCLEOTIDE SEQUENCE [LARGE SCALE GENOMIC DNA]</scope>
    <source>
        <strain evidence="9">ATCC 35319 / DSM 5812 / JCM 6584 / H10</strain>
    </source>
</reference>
<dbReference type="SUPFAM" id="SSF103473">
    <property type="entry name" value="MFS general substrate transporter"/>
    <property type="match status" value="2"/>
</dbReference>
<dbReference type="InterPro" id="IPR011701">
    <property type="entry name" value="MFS"/>
</dbReference>
<evidence type="ECO:0000313" key="9">
    <source>
        <dbReference type="Proteomes" id="UP000001349"/>
    </source>
</evidence>
<feature type="transmembrane region" description="Helical" evidence="6">
    <location>
        <begin position="109"/>
        <end position="129"/>
    </location>
</feature>
<evidence type="ECO:0000259" key="7">
    <source>
        <dbReference type="PROSITE" id="PS50850"/>
    </source>
</evidence>
<dbReference type="PROSITE" id="PS50850">
    <property type="entry name" value="MFS"/>
    <property type="match status" value="1"/>
</dbReference>
<dbReference type="Gene3D" id="1.20.1720.10">
    <property type="entry name" value="Multidrug resistance protein D"/>
    <property type="match status" value="1"/>
</dbReference>
<dbReference type="Proteomes" id="UP000001349">
    <property type="component" value="Chromosome"/>
</dbReference>
<organism evidence="8 9">
    <name type="scientific">Ruminiclostridium cellulolyticum (strain ATCC 35319 / DSM 5812 / JCM 6584 / H10)</name>
    <name type="common">Clostridium cellulolyticum</name>
    <dbReference type="NCBI Taxonomy" id="394503"/>
    <lineage>
        <taxon>Bacteria</taxon>
        <taxon>Bacillati</taxon>
        <taxon>Bacillota</taxon>
        <taxon>Clostridia</taxon>
        <taxon>Eubacteriales</taxon>
        <taxon>Oscillospiraceae</taxon>
        <taxon>Ruminiclostridium</taxon>
    </lineage>
</organism>
<dbReference type="AlphaFoldDB" id="B8I9C4"/>
<dbReference type="OrthoDB" id="9812221at2"/>
<gene>
    <name evidence="8" type="ordered locus">Ccel_1022</name>
</gene>
<sequence>MTTQEYQGNDRLLLGMVLGVITFWLFAQTTLNIAPTMRTDLGIDVNNSNIAVSITALFSGIFIVVFGDLGDRFGRLKMTKIGIILSILGSLLIAASPRGTIIFLMTGRIIQGLSAACIMPSTLALIKAYYQGASRQRAISFWSIGSWGGSGFCSLFGGIVASTIGWRWIFWFSILIAIVSYLLIRETPESKKSVTDKVQGFDFSGVLTFMIGMVAINIVIGLGARIGWSSSVILGLAVLAVAALYAFFRIERSKENRFIDFNLFSNKTYTGATISNFLLNGAAGTIIVALTVVQLGAGLTSFQAGLLTIGYLVAILLTIRVGEKLLQRWGARKPMVLGCIITGAGILLTSFTFVLAQQYMIIATIGFTLFGIGLGFYATPSTDAALSTIPTEKAGSASGIYKMASSLGAALGVAISAALFTGLSDRDVHFTQGIFWGRTSNISIRYAAAIALLFNLGMLLVAIISIMMTVPAGKSETIE</sequence>
<dbReference type="Gene3D" id="1.20.1250.20">
    <property type="entry name" value="MFS general substrate transporter like domains"/>
    <property type="match status" value="1"/>
</dbReference>
<protein>
    <submittedName>
        <fullName evidence="8">Major facilitator superfamily MFS_1</fullName>
    </submittedName>
</protein>
<name>B8I9C4_RUMCH</name>
<evidence type="ECO:0000256" key="3">
    <source>
        <dbReference type="ARBA" id="ARBA00022692"/>
    </source>
</evidence>
<evidence type="ECO:0000256" key="6">
    <source>
        <dbReference type="SAM" id="Phobius"/>
    </source>
</evidence>
<dbReference type="RefSeq" id="WP_015924540.1">
    <property type="nucleotide sequence ID" value="NC_011898.1"/>
</dbReference>
<feature type="transmembrane region" description="Helical" evidence="6">
    <location>
        <begin position="443"/>
        <end position="470"/>
    </location>
</feature>
<dbReference type="eggNOG" id="COG2271">
    <property type="taxonomic scope" value="Bacteria"/>
</dbReference>
<dbReference type="EMBL" id="CP001348">
    <property type="protein sequence ID" value="ACL75384.1"/>
    <property type="molecule type" value="Genomic_DNA"/>
</dbReference>
<evidence type="ECO:0000256" key="1">
    <source>
        <dbReference type="ARBA" id="ARBA00004651"/>
    </source>
</evidence>
<keyword evidence="5 6" id="KW-0472">Membrane</keyword>